<dbReference type="Pfam" id="PF01433">
    <property type="entry name" value="Peptidase_M1"/>
    <property type="match status" value="1"/>
</dbReference>
<dbReference type="Pfam" id="PF11838">
    <property type="entry name" value="ERAP1_C"/>
    <property type="match status" value="1"/>
</dbReference>
<proteinExistence type="inferred from homology"/>
<reference evidence="14 15" key="1">
    <citation type="journal article" date="2019" name="Int. J. Syst. Evol. Microbiol.">
        <title>The Global Catalogue of Microorganisms (GCM) 10K type strain sequencing project: providing services to taxonomists for standard genome sequencing and annotation.</title>
        <authorList>
            <consortium name="The Broad Institute Genomics Platform"/>
            <consortium name="The Broad Institute Genome Sequencing Center for Infectious Disease"/>
            <person name="Wu L."/>
            <person name="Ma J."/>
        </authorList>
    </citation>
    <scope>NUCLEOTIDE SEQUENCE [LARGE SCALE GENOMIC DNA]</scope>
    <source>
        <strain evidence="14 15">JCM 15421</strain>
    </source>
</reference>
<evidence type="ECO:0000259" key="13">
    <source>
        <dbReference type="Pfam" id="PF17900"/>
    </source>
</evidence>
<evidence type="ECO:0000256" key="9">
    <source>
        <dbReference type="RuleBase" id="RU364040"/>
    </source>
</evidence>
<keyword evidence="7 9" id="KW-0862">Zinc</keyword>
<dbReference type="CDD" id="cd09601">
    <property type="entry name" value="M1_APN-Q_like"/>
    <property type="match status" value="1"/>
</dbReference>
<feature type="signal peptide" evidence="10">
    <location>
        <begin position="1"/>
        <end position="19"/>
    </location>
</feature>
<evidence type="ECO:0000259" key="12">
    <source>
        <dbReference type="Pfam" id="PF11838"/>
    </source>
</evidence>
<keyword evidence="5 9" id="KW-0479">Metal-binding</keyword>
<dbReference type="InterPro" id="IPR042097">
    <property type="entry name" value="Aminopeptidase_N-like_N_sf"/>
</dbReference>
<organism evidence="14 15">
    <name type="scientific">Dokdonella soli</name>
    <dbReference type="NCBI Taxonomy" id="529810"/>
    <lineage>
        <taxon>Bacteria</taxon>
        <taxon>Pseudomonadati</taxon>
        <taxon>Pseudomonadota</taxon>
        <taxon>Gammaproteobacteria</taxon>
        <taxon>Lysobacterales</taxon>
        <taxon>Rhodanobacteraceae</taxon>
        <taxon>Dokdonella</taxon>
    </lineage>
</organism>
<dbReference type="InterPro" id="IPR045357">
    <property type="entry name" value="Aminopeptidase_N-like_N"/>
</dbReference>
<dbReference type="InterPro" id="IPR034016">
    <property type="entry name" value="M1_APN-typ"/>
</dbReference>
<evidence type="ECO:0000256" key="5">
    <source>
        <dbReference type="ARBA" id="ARBA00022723"/>
    </source>
</evidence>
<accession>A0ABN1IXQ9</accession>
<evidence type="ECO:0000256" key="4">
    <source>
        <dbReference type="ARBA" id="ARBA00022670"/>
    </source>
</evidence>
<feature type="domain" description="Peptidase M1 membrane alanine aminopeptidase" evidence="11">
    <location>
        <begin position="259"/>
        <end position="465"/>
    </location>
</feature>
<evidence type="ECO:0000256" key="3">
    <source>
        <dbReference type="ARBA" id="ARBA00022438"/>
    </source>
</evidence>
<keyword evidence="8 9" id="KW-0482">Metalloprotease</keyword>
<feature type="domain" description="Aminopeptidase N-like N-terminal" evidence="13">
    <location>
        <begin position="39"/>
        <end position="217"/>
    </location>
</feature>
<dbReference type="Proteomes" id="UP001501523">
    <property type="component" value="Unassembled WGS sequence"/>
</dbReference>
<evidence type="ECO:0000259" key="11">
    <source>
        <dbReference type="Pfam" id="PF01433"/>
    </source>
</evidence>
<keyword evidence="4 9" id="KW-0645">Protease</keyword>
<comment type="cofactor">
    <cofactor evidence="9">
        <name>Zn(2+)</name>
        <dbReference type="ChEBI" id="CHEBI:29105"/>
    </cofactor>
    <text evidence="9">Binds 1 zinc ion per subunit.</text>
</comment>
<dbReference type="SUPFAM" id="SSF55486">
    <property type="entry name" value="Metalloproteases ('zincins'), catalytic domain"/>
    <property type="match status" value="1"/>
</dbReference>
<dbReference type="Pfam" id="PF17900">
    <property type="entry name" value="Peptidase_M1_N"/>
    <property type="match status" value="1"/>
</dbReference>
<dbReference type="InterPro" id="IPR014782">
    <property type="entry name" value="Peptidase_M1_dom"/>
</dbReference>
<dbReference type="EC" id="3.4.11.-" evidence="9"/>
<comment type="similarity">
    <text evidence="2 9">Belongs to the peptidase M1 family.</text>
</comment>
<evidence type="ECO:0000256" key="7">
    <source>
        <dbReference type="ARBA" id="ARBA00022833"/>
    </source>
</evidence>
<dbReference type="InterPro" id="IPR024571">
    <property type="entry name" value="ERAP1-like_C_dom"/>
</dbReference>
<gene>
    <name evidence="14" type="ORF">GCM10009105_35580</name>
</gene>
<dbReference type="InterPro" id="IPR050344">
    <property type="entry name" value="Peptidase_M1_aminopeptidases"/>
</dbReference>
<name>A0ABN1IXQ9_9GAMM</name>
<evidence type="ECO:0000256" key="1">
    <source>
        <dbReference type="ARBA" id="ARBA00000098"/>
    </source>
</evidence>
<dbReference type="PROSITE" id="PS51257">
    <property type="entry name" value="PROKAR_LIPOPROTEIN"/>
    <property type="match status" value="1"/>
</dbReference>
<feature type="chain" id="PRO_5045507864" description="Aminopeptidase" evidence="10">
    <location>
        <begin position="20"/>
        <end position="904"/>
    </location>
</feature>
<evidence type="ECO:0000256" key="10">
    <source>
        <dbReference type="SAM" id="SignalP"/>
    </source>
</evidence>
<comment type="catalytic activity">
    <reaction evidence="1">
        <text>Release of an N-terminal amino acid, Xaa-|-Yaa- from a peptide, amide or arylamide. Xaa is preferably Ala, but may be most amino acids including Pro (slow action). When a terminal hydrophobic residue is followed by a prolyl residue, the two may be released as an intact Xaa-Pro dipeptide.</text>
        <dbReference type="EC" id="3.4.11.2"/>
    </reaction>
</comment>
<dbReference type="SUPFAM" id="SSF63737">
    <property type="entry name" value="Leukotriene A4 hydrolase N-terminal domain"/>
    <property type="match status" value="1"/>
</dbReference>
<dbReference type="EMBL" id="BAAAEU010000025">
    <property type="protein sequence ID" value="GAA0723507.1"/>
    <property type="molecule type" value="Genomic_DNA"/>
</dbReference>
<keyword evidence="6 9" id="KW-0378">Hydrolase</keyword>
<evidence type="ECO:0000256" key="6">
    <source>
        <dbReference type="ARBA" id="ARBA00022801"/>
    </source>
</evidence>
<dbReference type="PANTHER" id="PTHR11533">
    <property type="entry name" value="PROTEASE M1 ZINC METALLOPROTEASE"/>
    <property type="match status" value="1"/>
</dbReference>
<protein>
    <recommendedName>
        <fullName evidence="9">Aminopeptidase</fullName>
        <ecNumber evidence="9">3.4.11.-</ecNumber>
    </recommendedName>
</protein>
<dbReference type="RefSeq" id="WP_343793687.1">
    <property type="nucleotide sequence ID" value="NZ_BAAAEU010000025.1"/>
</dbReference>
<feature type="domain" description="ERAP1-like C-terminal" evidence="12">
    <location>
        <begin position="555"/>
        <end position="874"/>
    </location>
</feature>
<dbReference type="InterPro" id="IPR001930">
    <property type="entry name" value="Peptidase_M1"/>
</dbReference>
<dbReference type="Gene3D" id="1.10.390.10">
    <property type="entry name" value="Neutral Protease Domain 2"/>
    <property type="match status" value="1"/>
</dbReference>
<evidence type="ECO:0000256" key="2">
    <source>
        <dbReference type="ARBA" id="ARBA00010136"/>
    </source>
</evidence>
<keyword evidence="10" id="KW-0732">Signal</keyword>
<dbReference type="Gene3D" id="2.60.40.1730">
    <property type="entry name" value="tricorn interacting facor f3 domain"/>
    <property type="match status" value="1"/>
</dbReference>
<evidence type="ECO:0000256" key="8">
    <source>
        <dbReference type="ARBA" id="ARBA00023049"/>
    </source>
</evidence>
<evidence type="ECO:0000313" key="14">
    <source>
        <dbReference type="EMBL" id="GAA0723507.1"/>
    </source>
</evidence>
<dbReference type="PRINTS" id="PR00756">
    <property type="entry name" value="ALADIPTASE"/>
</dbReference>
<evidence type="ECO:0000313" key="15">
    <source>
        <dbReference type="Proteomes" id="UP001501523"/>
    </source>
</evidence>
<dbReference type="Gene3D" id="1.25.50.20">
    <property type="match status" value="1"/>
</dbReference>
<keyword evidence="15" id="KW-1185">Reference proteome</keyword>
<dbReference type="PANTHER" id="PTHR11533:SF174">
    <property type="entry name" value="PUROMYCIN-SENSITIVE AMINOPEPTIDASE-RELATED"/>
    <property type="match status" value="1"/>
</dbReference>
<keyword evidence="3 9" id="KW-0031">Aminopeptidase</keyword>
<sequence length="904" mass="98830">MPRLIRAVLLLIVASTSLAACANAADTVPTGKLPTDVTPQRYSLHFTVDPRADRFSGETRIRVKLAKATDHVWLHAQQIAIERARVTDAAGKTTDAKAVAHNDSGVLEVRFADRLPAQEIELAFDYNAPFNGQLEGVYKVKVGDDSYAVTQMEPVSARFAFPGFDEPRFKTPFDIVLTVPKKDVAVANTCQLREEVSKDAQWKTLTFATTRPLPTYLVAFAVGPWDVVEAPPIAPNAVRKTAIPLRGIGPRGSAKKLDWALRVAPQIVKFYEDYTAQPYPFDKLDLLGAPDFAAGAMENAGLIIYRDAYLLIDEHSPADRYRSVFNIEAHEIAHQWYGDLVTVPWWDDIWLNEAYATWAQAKATIALKPEYHADLEALEARLGAMKSDSLLSTRKIRQPILGRGDIETAFDGITYQKGASVLAMFERWIGEDTFRKGMRAYLARHAFGSGSSDDLIATLAEASGKGDTFATAMRSFLDQPGVPLVHSELTCENGKASLALEQSRYLPYGVLAKDLPRWGIPVCTRFGRGGKSEVQCFLLDGPEQRFEIAGLCPDWYLPNADARGYYRFESTPADLARLGVAAPKLGAAEQIVYADALSGAFRRGTLDPAAVLDAMPALADSEMPQVATALLGPFEWIRDHLADAHTRTTLDAYATQLYATPMQKLGYRRRDGDAGTVIALRRRLAEFLAMTVRDPSVRAELGSQGRAALGLDGGKADLAKADPDLLETALKVAVQDGGAAAFDATRNEFARNRDTAQRYALLAALGATRDPSQAARARDFGLSSEVQIGEMSRLYEAQMEEPENRGAMWSWLKAHFDAYRARLPAFAQSYLPRSVAGARCSTQEADELSAFFAPHIGQLIGGDRGLGQTLEGIRQCDALRGHAGAKALSSWLETRAEGVGARAN</sequence>
<comment type="caution">
    <text evidence="14">The sequence shown here is derived from an EMBL/GenBank/DDBJ whole genome shotgun (WGS) entry which is preliminary data.</text>
</comment>
<dbReference type="InterPro" id="IPR027268">
    <property type="entry name" value="Peptidase_M4/M1_CTD_sf"/>
</dbReference>